<comment type="caution">
    <text evidence="1">The sequence shown here is derived from an EMBL/GenBank/DDBJ whole genome shotgun (WGS) entry which is preliminary data.</text>
</comment>
<accession>A0A0L0P1Z8</accession>
<dbReference type="EMBL" id="LGST01000019">
    <property type="protein sequence ID" value="KNE00299.1"/>
    <property type="molecule type" value="Genomic_DNA"/>
</dbReference>
<dbReference type="VEuPathDB" id="FungiDB:QG37_02849"/>
<gene>
    <name evidence="1" type="ORF">QG37_02849</name>
</gene>
<name>A0A0L0P1Z8_CANAR</name>
<protein>
    <submittedName>
        <fullName evidence="1">Uncharacterized protein</fullName>
    </submittedName>
</protein>
<reference evidence="2" key="1">
    <citation type="journal article" date="2015" name="BMC Genomics">
        <title>Draft genome of a commonly misdiagnosed multidrug resistant pathogen Candida auris.</title>
        <authorList>
            <person name="Chatterjee S."/>
            <person name="Alampalli S.V."/>
            <person name="Nageshan R.K."/>
            <person name="Chettiar S.T."/>
            <person name="Joshi S."/>
            <person name="Tatu U.S."/>
        </authorList>
    </citation>
    <scope>NUCLEOTIDE SEQUENCE [LARGE SCALE GENOMIC DNA]</scope>
    <source>
        <strain evidence="2">6684</strain>
    </source>
</reference>
<evidence type="ECO:0000313" key="2">
    <source>
        <dbReference type="Proteomes" id="UP000037122"/>
    </source>
</evidence>
<evidence type="ECO:0000313" key="1">
    <source>
        <dbReference type="EMBL" id="KNE00299.1"/>
    </source>
</evidence>
<organism evidence="1 2">
    <name type="scientific">Candidozyma auris</name>
    <name type="common">Yeast</name>
    <name type="synonym">Candida auris</name>
    <dbReference type="NCBI Taxonomy" id="498019"/>
    <lineage>
        <taxon>Eukaryota</taxon>
        <taxon>Fungi</taxon>
        <taxon>Dikarya</taxon>
        <taxon>Ascomycota</taxon>
        <taxon>Saccharomycotina</taxon>
        <taxon>Pichiomycetes</taxon>
        <taxon>Metschnikowiaceae</taxon>
        <taxon>Candidozyma</taxon>
    </lineage>
</organism>
<dbReference type="AlphaFoldDB" id="A0A0L0P1Z8"/>
<proteinExistence type="predicted"/>
<sequence length="58" mass="6718">MFGLDTVSVDNWVFRVQFGCKKEKVDLPLCSPLELNNGNKRVEKKKLSCNNDRNVWGF</sequence>
<dbReference type="Proteomes" id="UP000037122">
    <property type="component" value="Unassembled WGS sequence"/>
</dbReference>